<dbReference type="Pfam" id="PF25919">
    <property type="entry name" value="BSH_CusB"/>
    <property type="match status" value="1"/>
</dbReference>
<dbReference type="Proteomes" id="UP001597413">
    <property type="component" value="Unassembled WGS sequence"/>
</dbReference>
<dbReference type="InterPro" id="IPR045800">
    <property type="entry name" value="HMBD"/>
</dbReference>
<proteinExistence type="inferred from homology"/>
<dbReference type="Pfam" id="PF25975">
    <property type="entry name" value="CzcB_C"/>
    <property type="match status" value="1"/>
</dbReference>
<feature type="domain" description="Heavy metal binding" evidence="3">
    <location>
        <begin position="43"/>
        <end position="69"/>
    </location>
</feature>
<keyword evidence="8" id="KW-1185">Reference proteome</keyword>
<dbReference type="Gene3D" id="2.40.50.100">
    <property type="match status" value="1"/>
</dbReference>
<dbReference type="Pfam" id="PF25954">
    <property type="entry name" value="Beta-barrel_RND_2"/>
    <property type="match status" value="1"/>
</dbReference>
<evidence type="ECO:0000256" key="1">
    <source>
        <dbReference type="ARBA" id="ARBA00009477"/>
    </source>
</evidence>
<comment type="caution">
    <text evidence="7">The sequence shown here is derived from an EMBL/GenBank/DDBJ whole genome shotgun (WGS) entry which is preliminary data.</text>
</comment>
<dbReference type="InterPro" id="IPR021647">
    <property type="entry name" value="CusF_Ec"/>
</dbReference>
<dbReference type="Gene3D" id="2.40.30.170">
    <property type="match status" value="1"/>
</dbReference>
<feature type="domain" description="CzcB-like C-terminal circularly permuted SH3-like" evidence="6">
    <location>
        <begin position="326"/>
        <end position="390"/>
    </location>
</feature>
<dbReference type="Pfam" id="PF11604">
    <property type="entry name" value="CusF_Ec"/>
    <property type="match status" value="3"/>
</dbReference>
<dbReference type="InterPro" id="IPR006143">
    <property type="entry name" value="RND_pump_MFP"/>
</dbReference>
<dbReference type="InterPro" id="IPR058792">
    <property type="entry name" value="Beta-barrel_RND_2"/>
</dbReference>
<organism evidence="7 8">
    <name type="scientific">Rhodobacter lacus</name>
    <dbReference type="NCBI Taxonomy" id="1641972"/>
    <lineage>
        <taxon>Bacteria</taxon>
        <taxon>Pseudomonadati</taxon>
        <taxon>Pseudomonadota</taxon>
        <taxon>Alphaproteobacteria</taxon>
        <taxon>Rhodobacterales</taxon>
        <taxon>Rhodobacter group</taxon>
        <taxon>Rhodobacter</taxon>
    </lineage>
</organism>
<dbReference type="Gene3D" id="2.40.420.20">
    <property type="match status" value="1"/>
</dbReference>
<evidence type="ECO:0000259" key="5">
    <source>
        <dbReference type="Pfam" id="PF25954"/>
    </source>
</evidence>
<evidence type="ECO:0000259" key="6">
    <source>
        <dbReference type="Pfam" id="PF25975"/>
    </source>
</evidence>
<dbReference type="InterPro" id="IPR051909">
    <property type="entry name" value="MFP_Cation_Efflux"/>
</dbReference>
<dbReference type="Gene3D" id="2.40.50.320">
    <property type="entry name" value="Copper binding periplasmic protein CusF"/>
    <property type="match status" value="3"/>
</dbReference>
<sequence>MQGRYLALAVLALGAGLGAGVALERLYLAVPARAAETGPKILYWVAPMDPNFRRDGPGKSPMGMDLIPVYEGSEPAQDPAVVQLDAAEINAIGVRTALATRDEIAAQIRTVGFADWDGHRTVHVHTRVEGWIERMEVRAIGDRVKKGDLLFELFSPEVGAATAELVRAIEDEPGASIVDIAKNRLRSIGLQDQQIERIARTRQAERNIAVYAPQDGIVVALEAAEGMYLKPDVRALTLTDPGKIWVLADVFERDLGRLSTGMRAQARFDPLPGRVFSGKIDYIYPELDRQTRTLPVRLVFENAEGQLRPGMFSSVTLESTDRHFAVTVPSEALIRTGRAERVILKTAAGQFRPRLVTTGLRDGFGAGGRTEVLQGLAPGDEVVASAQFLIDSESVLSAGLMRMAPTEAAPVAARGKVVSLDKGARRVVLDHAPVADLDWPAMQTGFAVAGDVALDGVAPGDAVAVSLHRGADGQLWIGSLTGDDGIAATGHGIATGVTADGRLSVSHEPIPELGWGAMTMDMAVIGLDPATVPLNTPLAFDLARDDAGMFAIVAVRPETAAAAPPPPPAPPRRIEAIGKIERVDPQTRMARISHGPMRAIGMPGMTMDFPLAEGLDAAQLPIGQPLHLDFAQRADMSLELVHVEQTEGEQ</sequence>
<gene>
    <name evidence="7" type="ORF">ACFSM0_11465</name>
</gene>
<evidence type="ECO:0000313" key="7">
    <source>
        <dbReference type="EMBL" id="MFD2174713.1"/>
    </source>
</evidence>
<dbReference type="PANTHER" id="PTHR30097:SF15">
    <property type="entry name" value="CATION EFFLUX SYSTEM PROTEIN CUSB"/>
    <property type="match status" value="1"/>
</dbReference>
<evidence type="ECO:0000313" key="8">
    <source>
        <dbReference type="Proteomes" id="UP001597413"/>
    </source>
</evidence>
<reference evidence="8" key="1">
    <citation type="journal article" date="2019" name="Int. J. Syst. Evol. Microbiol.">
        <title>The Global Catalogue of Microorganisms (GCM) 10K type strain sequencing project: providing services to taxonomists for standard genome sequencing and annotation.</title>
        <authorList>
            <consortium name="The Broad Institute Genomics Platform"/>
            <consortium name="The Broad Institute Genome Sequencing Center for Infectious Disease"/>
            <person name="Wu L."/>
            <person name="Ma J."/>
        </authorList>
    </citation>
    <scope>NUCLEOTIDE SEQUENCE [LARGE SCALE GENOMIC DNA]</scope>
    <source>
        <strain evidence="8">CCUG 55131</strain>
    </source>
</reference>
<evidence type="ECO:0000259" key="4">
    <source>
        <dbReference type="Pfam" id="PF25919"/>
    </source>
</evidence>
<accession>A0ABW5A944</accession>
<dbReference type="RefSeq" id="WP_377390429.1">
    <property type="nucleotide sequence ID" value="NZ_JBHUIX010000011.1"/>
</dbReference>
<dbReference type="NCBIfam" id="TIGR01730">
    <property type="entry name" value="RND_mfp"/>
    <property type="match status" value="1"/>
</dbReference>
<dbReference type="InterPro" id="IPR058649">
    <property type="entry name" value="CzcB_C"/>
</dbReference>
<protein>
    <submittedName>
        <fullName evidence="7">Efflux RND transporter periplasmic adaptor subunit</fullName>
    </submittedName>
</protein>
<dbReference type="InterPro" id="IPR042230">
    <property type="entry name" value="CusF_sf"/>
</dbReference>
<dbReference type="InterPro" id="IPR058790">
    <property type="entry name" value="BSH_CusB"/>
</dbReference>
<keyword evidence="2" id="KW-0813">Transport</keyword>
<dbReference type="Pfam" id="PF19335">
    <property type="entry name" value="HMBD"/>
    <property type="match status" value="1"/>
</dbReference>
<name>A0ABW5A944_9RHOB</name>
<dbReference type="SUPFAM" id="SSF111369">
    <property type="entry name" value="HlyD-like secretion proteins"/>
    <property type="match status" value="1"/>
</dbReference>
<dbReference type="EMBL" id="JBHUIX010000011">
    <property type="protein sequence ID" value="MFD2174713.1"/>
    <property type="molecule type" value="Genomic_DNA"/>
</dbReference>
<dbReference type="PANTHER" id="PTHR30097">
    <property type="entry name" value="CATION EFFLUX SYSTEM PROTEIN CUSB"/>
    <property type="match status" value="1"/>
</dbReference>
<feature type="domain" description="CusB-like barrel-sandwich hybrid" evidence="4">
    <location>
        <begin position="122"/>
        <end position="232"/>
    </location>
</feature>
<evidence type="ECO:0000256" key="2">
    <source>
        <dbReference type="ARBA" id="ARBA00022448"/>
    </source>
</evidence>
<evidence type="ECO:0000259" key="3">
    <source>
        <dbReference type="Pfam" id="PF19335"/>
    </source>
</evidence>
<comment type="similarity">
    <text evidence="1">Belongs to the membrane fusion protein (MFP) (TC 8.A.1) family.</text>
</comment>
<feature type="domain" description="CusB-like beta-barrel" evidence="5">
    <location>
        <begin position="243"/>
        <end position="319"/>
    </location>
</feature>